<comment type="similarity">
    <text evidence="1">Belongs to the short-chain dehydrogenases/reductases (SDR) family.</text>
</comment>
<dbReference type="GO" id="GO:0006729">
    <property type="term" value="P:tetrahydrobiopterin biosynthetic process"/>
    <property type="evidence" value="ECO:0007669"/>
    <property type="project" value="TreeGrafter"/>
</dbReference>
<evidence type="ECO:0000256" key="3">
    <source>
        <dbReference type="ARBA" id="ARBA00022857"/>
    </source>
</evidence>
<dbReference type="STRING" id="448386.A0A2V3J826"/>
<keyword evidence="3" id="KW-0521">NADP</keyword>
<organism evidence="5 6">
    <name type="scientific">Gracilariopsis chorda</name>
    <dbReference type="NCBI Taxonomy" id="448386"/>
    <lineage>
        <taxon>Eukaryota</taxon>
        <taxon>Rhodophyta</taxon>
        <taxon>Florideophyceae</taxon>
        <taxon>Rhodymeniophycidae</taxon>
        <taxon>Gracilariales</taxon>
        <taxon>Gracilariaceae</taxon>
        <taxon>Gracilariopsis</taxon>
    </lineage>
</organism>
<evidence type="ECO:0000313" key="6">
    <source>
        <dbReference type="Proteomes" id="UP000247409"/>
    </source>
</evidence>
<comment type="subunit">
    <text evidence="2">Homodimer.</text>
</comment>
<dbReference type="GO" id="GO:0070404">
    <property type="term" value="F:NADH binding"/>
    <property type="evidence" value="ECO:0007669"/>
    <property type="project" value="TreeGrafter"/>
</dbReference>
<dbReference type="InterPro" id="IPR036291">
    <property type="entry name" value="NAD(P)-bd_dom_sf"/>
</dbReference>
<evidence type="ECO:0000256" key="4">
    <source>
        <dbReference type="ARBA" id="ARBA00023002"/>
    </source>
</evidence>
<dbReference type="PANTHER" id="PTHR15104:SF0">
    <property type="entry name" value="DIHYDROPTERIDINE REDUCTASE"/>
    <property type="match status" value="1"/>
</dbReference>
<reference evidence="5 6" key="1">
    <citation type="journal article" date="2018" name="Mol. Biol. Evol.">
        <title>Analysis of the draft genome of the red seaweed Gracilariopsis chorda provides insights into genome size evolution in Rhodophyta.</title>
        <authorList>
            <person name="Lee J."/>
            <person name="Yang E.C."/>
            <person name="Graf L."/>
            <person name="Yang J.H."/>
            <person name="Qiu H."/>
            <person name="Zel Zion U."/>
            <person name="Chan C.X."/>
            <person name="Stephens T.G."/>
            <person name="Weber A.P.M."/>
            <person name="Boo G.H."/>
            <person name="Boo S.M."/>
            <person name="Kim K.M."/>
            <person name="Shin Y."/>
            <person name="Jung M."/>
            <person name="Lee S.J."/>
            <person name="Yim H.S."/>
            <person name="Lee J.H."/>
            <person name="Bhattacharya D."/>
            <person name="Yoon H.S."/>
        </authorList>
    </citation>
    <scope>NUCLEOTIDE SEQUENCE [LARGE SCALE GENOMIC DNA]</scope>
    <source>
        <strain evidence="5 6">SKKU-2015</strain>
        <tissue evidence="5">Whole body</tissue>
    </source>
</reference>
<keyword evidence="6" id="KW-1185">Reference proteome</keyword>
<dbReference type="AlphaFoldDB" id="A0A2V3J826"/>
<sequence>MSILGKPKRKKSILVFGGGSTLGKEVVSQFSEAGWRVYTLDYYDASVECGGVNGCALPRDSYTPVSLALPAAAPARIQAEIAKKCLDSSCAEKFDVVLNATLGFTTAGLNDKDLFETMEYMYRTSVESSLVTAKLASGFMAEGGLLLFVGSVAALPGTHAPSMLGFGAAKASVHQMVRLLAGSVGNDLPERSSVAAIVPEVLDTPLHRSMNSGEAGANWTPCDVVASKLLEWAQKRRGASPECFTSIHCYITG</sequence>
<name>A0A2V3J826_9FLOR</name>
<evidence type="ECO:0000256" key="2">
    <source>
        <dbReference type="ARBA" id="ARBA00011738"/>
    </source>
</evidence>
<dbReference type="PANTHER" id="PTHR15104">
    <property type="entry name" value="DIHYDROPTERIDINE REDUCTASE"/>
    <property type="match status" value="1"/>
</dbReference>
<accession>A0A2V3J826</accession>
<dbReference type="GO" id="GO:0070402">
    <property type="term" value="F:NADPH binding"/>
    <property type="evidence" value="ECO:0007669"/>
    <property type="project" value="TreeGrafter"/>
</dbReference>
<dbReference type="Gene3D" id="3.40.50.720">
    <property type="entry name" value="NAD(P)-binding Rossmann-like Domain"/>
    <property type="match status" value="1"/>
</dbReference>
<dbReference type="Pfam" id="PF00106">
    <property type="entry name" value="adh_short"/>
    <property type="match status" value="1"/>
</dbReference>
<dbReference type="GO" id="GO:0004155">
    <property type="term" value="F:6,7-dihydropteridine reductase activity"/>
    <property type="evidence" value="ECO:0007669"/>
    <property type="project" value="TreeGrafter"/>
</dbReference>
<keyword evidence="4" id="KW-0560">Oxidoreductase</keyword>
<dbReference type="Proteomes" id="UP000247409">
    <property type="component" value="Unassembled WGS sequence"/>
</dbReference>
<dbReference type="EMBL" id="NBIV01000001">
    <property type="protein sequence ID" value="PXF49977.1"/>
    <property type="molecule type" value="Genomic_DNA"/>
</dbReference>
<dbReference type="GO" id="GO:0006559">
    <property type="term" value="P:L-phenylalanine catabolic process"/>
    <property type="evidence" value="ECO:0007669"/>
    <property type="project" value="TreeGrafter"/>
</dbReference>
<dbReference type="InterPro" id="IPR002347">
    <property type="entry name" value="SDR_fam"/>
</dbReference>
<proteinExistence type="inferred from homology"/>
<protein>
    <submittedName>
        <fullName evidence="5">Dihydropteridine reductase</fullName>
    </submittedName>
</protein>
<dbReference type="PRINTS" id="PR00081">
    <property type="entry name" value="GDHRDH"/>
</dbReference>
<dbReference type="GO" id="GO:0005737">
    <property type="term" value="C:cytoplasm"/>
    <property type="evidence" value="ECO:0007669"/>
    <property type="project" value="TreeGrafter"/>
</dbReference>
<dbReference type="SUPFAM" id="SSF51735">
    <property type="entry name" value="NAD(P)-binding Rossmann-fold domains"/>
    <property type="match status" value="1"/>
</dbReference>
<dbReference type="OrthoDB" id="1204at2759"/>
<evidence type="ECO:0000256" key="1">
    <source>
        <dbReference type="ARBA" id="ARBA00006484"/>
    </source>
</evidence>
<gene>
    <name evidence="5" type="ORF">BWQ96_00137</name>
</gene>
<evidence type="ECO:0000313" key="5">
    <source>
        <dbReference type="EMBL" id="PXF49977.1"/>
    </source>
</evidence>
<comment type="caution">
    <text evidence="5">The sequence shown here is derived from an EMBL/GenBank/DDBJ whole genome shotgun (WGS) entry which is preliminary data.</text>
</comment>